<feature type="compositionally biased region" description="Acidic residues" evidence="1">
    <location>
        <begin position="497"/>
        <end position="508"/>
    </location>
</feature>
<dbReference type="KEGG" id="ara:Arad_0141"/>
<evidence type="ECO:0000313" key="2">
    <source>
        <dbReference type="EMBL" id="ACM24908.1"/>
    </source>
</evidence>
<proteinExistence type="predicted"/>
<dbReference type="RefSeq" id="WP_007690345.1">
    <property type="nucleotide sequence ID" value="NC_011985.1"/>
</dbReference>
<sequence length="565" mass="57863">MLSPVAAVSVVGASIEKPVVATAETSSVQAAATPVAVLSSAVNASAGGKLNMLLAAARERMFESLLSAIDAASVALNVPREPGESNAALAQRLVDAIRSLPPQQLAAAQQQLNAQMKTPVPLPLLAEALDNPDSPKAVQIAVSLDASLTQEPDAVIRAVVNSYGQNAGEPDAVGQQTPIPAQAMPKTSEAAATNTATTAPSALPEKMAAPSPTPVTASPSTPSAQAPQQAATTILQTIAGPVMIPVPEAMHELEAAVMPQTAPNPQVSATPQAASMPAAERGVLPQIAVIVEDKALPTASLPLAAVGEAKLPTEIALIRSPLTPPPVPRDIQQLQADIKQGLQVVISPAIDVTGPDLPQVTRSDMPLAERVIAQALAAGQQDLQPLPQTVRDESLRNLAAALAGQTAASSEEAQTASAAALPVKSQGNVPAMTIMDMSEAVAQTGTTIAPLLGIPFAIAHYLPADTPTEDDPKRVDRVDLVDEEREQGQGGETARDDSEDESPPEEADQPAAAAADPAAEDANVDVISASAIPVAPKIAALPAPAPVDPLSDHAFDFYRRMVGWE</sequence>
<feature type="region of interest" description="Disordered" evidence="1">
    <location>
        <begin position="184"/>
        <end position="230"/>
    </location>
</feature>
<feature type="compositionally biased region" description="Low complexity" evidence="1">
    <location>
        <begin position="187"/>
        <end position="199"/>
    </location>
</feature>
<dbReference type="HOGENOM" id="CLU_483845_0_0_5"/>
<dbReference type="AlphaFoldDB" id="B9JGR2"/>
<organism evidence="2 3">
    <name type="scientific">Rhizobium rhizogenes (strain K84 / ATCC BAA-868)</name>
    <name type="common">Agrobacterium radiobacter</name>
    <dbReference type="NCBI Taxonomy" id="311403"/>
    <lineage>
        <taxon>Bacteria</taxon>
        <taxon>Pseudomonadati</taxon>
        <taxon>Pseudomonadota</taxon>
        <taxon>Alphaproteobacteria</taxon>
        <taxon>Hyphomicrobiales</taxon>
        <taxon>Rhizobiaceae</taxon>
        <taxon>Rhizobium/Agrobacterium group</taxon>
        <taxon>Rhizobium</taxon>
    </lineage>
</organism>
<name>B9JGR2_RHIR8</name>
<feature type="region of interest" description="Disordered" evidence="1">
    <location>
        <begin position="482"/>
        <end position="522"/>
    </location>
</feature>
<evidence type="ECO:0000313" key="3">
    <source>
        <dbReference type="Proteomes" id="UP000001600"/>
    </source>
</evidence>
<feature type="compositionally biased region" description="Low complexity" evidence="1">
    <location>
        <begin position="208"/>
        <end position="230"/>
    </location>
</feature>
<dbReference type="STRING" id="311403.Arad_0141"/>
<dbReference type="eggNOG" id="ENOG5030P4F">
    <property type="taxonomic scope" value="Bacteria"/>
</dbReference>
<accession>B9JGR2</accession>
<protein>
    <submittedName>
        <fullName evidence="2">Uncharacterized protein</fullName>
    </submittedName>
</protein>
<dbReference type="EMBL" id="CP000628">
    <property type="protein sequence ID" value="ACM24908.1"/>
    <property type="molecule type" value="Genomic_DNA"/>
</dbReference>
<evidence type="ECO:0000256" key="1">
    <source>
        <dbReference type="SAM" id="MobiDB-lite"/>
    </source>
</evidence>
<gene>
    <name evidence="2" type="ordered locus">Arad_0141</name>
</gene>
<dbReference type="Proteomes" id="UP000001600">
    <property type="component" value="Chromosome 1"/>
</dbReference>
<reference evidence="2 3" key="1">
    <citation type="journal article" date="2009" name="J. Bacteriol.">
        <title>Genome sequences of three Agrobacterium biovars help elucidate the evolution of multichromosome genomes in bacteria.</title>
        <authorList>
            <person name="Slater S.C."/>
            <person name="Goldman B.S."/>
            <person name="Goodner B."/>
            <person name="Setubal J.C."/>
            <person name="Farrand S.K."/>
            <person name="Nester E.W."/>
            <person name="Burr T.J."/>
            <person name="Banta L."/>
            <person name="Dickerman A.W."/>
            <person name="Paulsen I."/>
            <person name="Otten L."/>
            <person name="Suen G."/>
            <person name="Welch R."/>
            <person name="Almeida N.F."/>
            <person name="Arnold F."/>
            <person name="Burton O.T."/>
            <person name="Du Z."/>
            <person name="Ewing A."/>
            <person name="Godsy E."/>
            <person name="Heisel S."/>
            <person name="Houmiel K.L."/>
            <person name="Jhaveri J."/>
            <person name="Lu J."/>
            <person name="Miller N.M."/>
            <person name="Norton S."/>
            <person name="Chen Q."/>
            <person name="Phoolcharoen W."/>
            <person name="Ohlin V."/>
            <person name="Ondrusek D."/>
            <person name="Pride N."/>
            <person name="Stricklin S.L."/>
            <person name="Sun J."/>
            <person name="Wheeler C."/>
            <person name="Wilson L."/>
            <person name="Zhu H."/>
            <person name="Wood D.W."/>
        </authorList>
    </citation>
    <scope>NUCLEOTIDE SEQUENCE [LARGE SCALE GENOMIC DNA]</scope>
    <source>
        <strain evidence="3">K84 / ATCC BAA-868</strain>
    </source>
</reference>